<evidence type="ECO:0000313" key="4">
    <source>
        <dbReference type="Proteomes" id="UP001298424"/>
    </source>
</evidence>
<evidence type="ECO:0000313" key="3">
    <source>
        <dbReference type="EMBL" id="MCG6504116.1"/>
    </source>
</evidence>
<dbReference type="RefSeq" id="WP_238747030.1">
    <property type="nucleotide sequence ID" value="NZ_JAKOOW010000024.1"/>
</dbReference>
<dbReference type="Proteomes" id="UP001298424">
    <property type="component" value="Unassembled WGS sequence"/>
</dbReference>
<dbReference type="EMBL" id="JAKOOW010000024">
    <property type="protein sequence ID" value="MCG6504116.1"/>
    <property type="molecule type" value="Genomic_DNA"/>
</dbReference>
<protein>
    <recommendedName>
        <fullName evidence="5">Lipoprotein</fullName>
    </recommendedName>
</protein>
<feature type="region of interest" description="Disordered" evidence="1">
    <location>
        <begin position="202"/>
        <end position="221"/>
    </location>
</feature>
<feature type="signal peptide" evidence="2">
    <location>
        <begin position="1"/>
        <end position="20"/>
    </location>
</feature>
<evidence type="ECO:0000256" key="1">
    <source>
        <dbReference type="SAM" id="MobiDB-lite"/>
    </source>
</evidence>
<reference evidence="3 4" key="1">
    <citation type="submission" date="2022-02" db="EMBL/GenBank/DDBJ databases">
        <title>Genome sequence data of Kingella unionensis sp. nov. strain CICC 24913 (CCUG 75125).</title>
        <authorList>
            <person name="Xiao M."/>
        </authorList>
    </citation>
    <scope>NUCLEOTIDE SEQUENCE [LARGE SCALE GENOMIC DNA]</scope>
    <source>
        <strain evidence="3 4">CICC 24913</strain>
    </source>
</reference>
<evidence type="ECO:0000256" key="2">
    <source>
        <dbReference type="SAM" id="SignalP"/>
    </source>
</evidence>
<feature type="chain" id="PRO_5045207750" description="Lipoprotein" evidence="2">
    <location>
        <begin position="21"/>
        <end position="221"/>
    </location>
</feature>
<evidence type="ECO:0008006" key="5">
    <source>
        <dbReference type="Google" id="ProtNLM"/>
    </source>
</evidence>
<sequence length="221" mass="25415">MSALKTSTALLLAAALLFQAACTAETQEDEARKAAEREQKRRRDISWKEQVKLQDGRVILIRRTLHARFTSEELSDRGGYETIGQDVEVLDAAGLDVPPKWSDKWKPMILDKDPDGTWFMVVTLSKCFPDWQSTFPYRKYRVANGQWERVQYAPIETVHRPLTAEQFDLSLIGREANMTWLVRYAGMPETLYLRDKPFHPQDDGTPDYKREVVTGMPSTCT</sequence>
<gene>
    <name evidence="3" type="ORF">MB824_06375</name>
</gene>
<proteinExistence type="predicted"/>
<name>A0ABS9NPS5_9NEIS</name>
<organism evidence="3 4">
    <name type="scientific">Kingella pumchi</name>
    <dbReference type="NCBI Taxonomy" id="2779506"/>
    <lineage>
        <taxon>Bacteria</taxon>
        <taxon>Pseudomonadati</taxon>
        <taxon>Pseudomonadota</taxon>
        <taxon>Betaproteobacteria</taxon>
        <taxon>Neisseriales</taxon>
        <taxon>Neisseriaceae</taxon>
        <taxon>Kingella</taxon>
    </lineage>
</organism>
<comment type="caution">
    <text evidence="3">The sequence shown here is derived from an EMBL/GenBank/DDBJ whole genome shotgun (WGS) entry which is preliminary data.</text>
</comment>
<feature type="compositionally biased region" description="Basic and acidic residues" evidence="1">
    <location>
        <begin position="202"/>
        <end position="212"/>
    </location>
</feature>
<accession>A0ABS9NPS5</accession>
<keyword evidence="2" id="KW-0732">Signal</keyword>
<keyword evidence="4" id="KW-1185">Reference proteome</keyword>